<name>A0A081K5D9_9GAMM</name>
<feature type="transmembrane region" description="Helical" evidence="8">
    <location>
        <begin position="75"/>
        <end position="99"/>
    </location>
</feature>
<feature type="transmembrane region" description="Helical" evidence="8">
    <location>
        <begin position="45"/>
        <end position="63"/>
    </location>
</feature>
<evidence type="ECO:0000313" key="9">
    <source>
        <dbReference type="EMBL" id="KEI69365.1"/>
    </source>
</evidence>
<evidence type="ECO:0000256" key="6">
    <source>
        <dbReference type="ARBA" id="ARBA00022989"/>
    </source>
</evidence>
<dbReference type="InterPro" id="IPR021147">
    <property type="entry name" value="DUF697"/>
</dbReference>
<dbReference type="PANTHER" id="PTHR39342">
    <property type="entry name" value="UPF0283 MEMBRANE PROTEIN YCJF"/>
    <property type="match status" value="1"/>
</dbReference>
<dbReference type="EMBL" id="JOJP01000001">
    <property type="protein sequence ID" value="KEI69365.1"/>
    <property type="molecule type" value="Genomic_DNA"/>
</dbReference>
<dbReference type="NCBIfam" id="TIGR01620">
    <property type="entry name" value="hyp_HI0043"/>
    <property type="match status" value="1"/>
</dbReference>
<evidence type="ECO:0008006" key="11">
    <source>
        <dbReference type="Google" id="ProtNLM"/>
    </source>
</evidence>
<evidence type="ECO:0000313" key="10">
    <source>
        <dbReference type="Proteomes" id="UP000027997"/>
    </source>
</evidence>
<gene>
    <name evidence="9" type="ORF">GV64_00195</name>
</gene>
<evidence type="ECO:0000256" key="4">
    <source>
        <dbReference type="ARBA" id="ARBA00022519"/>
    </source>
</evidence>
<comment type="subcellular location">
    <subcellularLocation>
        <location evidence="1">Cell inner membrane</location>
        <topology evidence="1">Multi-pass membrane protein</topology>
    </subcellularLocation>
</comment>
<dbReference type="Pfam" id="PF05128">
    <property type="entry name" value="DUF697"/>
    <property type="match status" value="1"/>
</dbReference>
<keyword evidence="10" id="KW-1185">Reference proteome</keyword>
<dbReference type="InterPro" id="IPR006507">
    <property type="entry name" value="UPF0283"/>
</dbReference>
<proteinExistence type="inferred from homology"/>
<keyword evidence="4" id="KW-0997">Cell inner membrane</keyword>
<evidence type="ECO:0000256" key="1">
    <source>
        <dbReference type="ARBA" id="ARBA00004429"/>
    </source>
</evidence>
<evidence type="ECO:0000256" key="7">
    <source>
        <dbReference type="ARBA" id="ARBA00023136"/>
    </source>
</evidence>
<protein>
    <recommendedName>
        <fullName evidence="11">TIGR01620 family protein</fullName>
    </recommendedName>
</protein>
<dbReference type="GO" id="GO:0005886">
    <property type="term" value="C:plasma membrane"/>
    <property type="evidence" value="ECO:0007669"/>
    <property type="project" value="UniProtKB-SubCell"/>
</dbReference>
<dbReference type="RefSeq" id="WP_020582572.1">
    <property type="nucleotide sequence ID" value="NZ_JOJP01000001.1"/>
</dbReference>
<sequence>MSRHHDPYFIPLATEKTLDTPDSISGDFQEQLLAGTELTTKPLRFLGKAFAGLLILVLVLVLWQTAELGFFLYQLHWSLVLIFSALLLMLTVVVGKALVEFFLYQRDFRKIAELQEQAVQFRDQRATTLKTQWVCQLQTLYHGKPQQAMLEQSLAVMPDYSDDSEVLAHLDAHFFQKLDQQALGRISQHSQQVALMVALSPFAAIDMLLSVWRSVRMLDEICQIYGVRPSLPARTHLLRLILEQMTLAGATELLSDQLADFTSNRLLGVVSSQVASGVGVGIYSARIGLRAMVLCRPIPFADDQRPGVGRLARNILSSLEAQFQKTSTTTE</sequence>
<evidence type="ECO:0000256" key="2">
    <source>
        <dbReference type="ARBA" id="ARBA00008255"/>
    </source>
</evidence>
<dbReference type="Proteomes" id="UP000027997">
    <property type="component" value="Unassembled WGS sequence"/>
</dbReference>
<organism evidence="9 10">
    <name type="scientific">Endozoicomonas elysicola</name>
    <dbReference type="NCBI Taxonomy" id="305900"/>
    <lineage>
        <taxon>Bacteria</taxon>
        <taxon>Pseudomonadati</taxon>
        <taxon>Pseudomonadota</taxon>
        <taxon>Gammaproteobacteria</taxon>
        <taxon>Oceanospirillales</taxon>
        <taxon>Endozoicomonadaceae</taxon>
        <taxon>Endozoicomonas</taxon>
    </lineage>
</organism>
<reference evidence="9 10" key="1">
    <citation type="submission" date="2014-06" db="EMBL/GenBank/DDBJ databases">
        <title>Whole Genome Sequences of Three Symbiotic Endozoicomonas Bacteria.</title>
        <authorList>
            <person name="Neave M.J."/>
            <person name="Apprill A."/>
            <person name="Voolstra C.R."/>
        </authorList>
    </citation>
    <scope>NUCLEOTIDE SEQUENCE [LARGE SCALE GENOMIC DNA]</scope>
    <source>
        <strain evidence="9 10">DSM 22380</strain>
    </source>
</reference>
<comment type="similarity">
    <text evidence="2">Belongs to the UPF0283 family.</text>
</comment>
<evidence type="ECO:0000256" key="5">
    <source>
        <dbReference type="ARBA" id="ARBA00022692"/>
    </source>
</evidence>
<accession>A0A081K5D9</accession>
<evidence type="ECO:0000256" key="8">
    <source>
        <dbReference type="SAM" id="Phobius"/>
    </source>
</evidence>
<keyword evidence="7 8" id="KW-0472">Membrane</keyword>
<keyword evidence="6 8" id="KW-1133">Transmembrane helix</keyword>
<keyword evidence="5 8" id="KW-0812">Transmembrane</keyword>
<dbReference type="STRING" id="305900.GV64_00195"/>
<evidence type="ECO:0000256" key="3">
    <source>
        <dbReference type="ARBA" id="ARBA00022475"/>
    </source>
</evidence>
<comment type="caution">
    <text evidence="9">The sequence shown here is derived from an EMBL/GenBank/DDBJ whole genome shotgun (WGS) entry which is preliminary data.</text>
</comment>
<dbReference type="eggNOG" id="COG3768">
    <property type="taxonomic scope" value="Bacteria"/>
</dbReference>
<dbReference type="PANTHER" id="PTHR39342:SF1">
    <property type="entry name" value="UPF0283 MEMBRANE PROTEIN YCJF"/>
    <property type="match status" value="1"/>
</dbReference>
<dbReference type="AlphaFoldDB" id="A0A081K5D9"/>
<keyword evidence="3" id="KW-1003">Cell membrane</keyword>